<name>A0A7R9IQG1_9NEOP</name>
<reference evidence="1" key="1">
    <citation type="submission" date="2020-11" db="EMBL/GenBank/DDBJ databases">
        <authorList>
            <person name="Tran Van P."/>
        </authorList>
    </citation>
    <scope>NUCLEOTIDE SEQUENCE</scope>
</reference>
<accession>A0A7R9IQG1</accession>
<sequence length="99" mass="10979">MAAPIQEPDKCQVSSVIHFLNAEVELNTQVQFHNQTKNASSAALFKIQDLPKLKCNGPVSYAKLAHFILVQGKEFVVWLHDSRALTELKQSTATPLPHA</sequence>
<evidence type="ECO:0000313" key="1">
    <source>
        <dbReference type="EMBL" id="CAD7462704.1"/>
    </source>
</evidence>
<dbReference type="EMBL" id="OE006497">
    <property type="protein sequence ID" value="CAD7462704.1"/>
    <property type="molecule type" value="Genomic_DNA"/>
</dbReference>
<organism evidence="1">
    <name type="scientific">Timema tahoe</name>
    <dbReference type="NCBI Taxonomy" id="61484"/>
    <lineage>
        <taxon>Eukaryota</taxon>
        <taxon>Metazoa</taxon>
        <taxon>Ecdysozoa</taxon>
        <taxon>Arthropoda</taxon>
        <taxon>Hexapoda</taxon>
        <taxon>Insecta</taxon>
        <taxon>Pterygota</taxon>
        <taxon>Neoptera</taxon>
        <taxon>Polyneoptera</taxon>
        <taxon>Phasmatodea</taxon>
        <taxon>Timematodea</taxon>
        <taxon>Timematoidea</taxon>
        <taxon>Timematidae</taxon>
        <taxon>Timema</taxon>
    </lineage>
</organism>
<dbReference type="AlphaFoldDB" id="A0A7R9IQG1"/>
<gene>
    <name evidence="1" type="ORF">TTEB3V08_LOCUS10594</name>
</gene>
<proteinExistence type="predicted"/>
<protein>
    <submittedName>
        <fullName evidence="1">Uncharacterized protein</fullName>
    </submittedName>
</protein>